<name>A0A4R1KFZ5_9BACT</name>
<keyword evidence="7" id="KW-1185">Reference proteome</keyword>
<dbReference type="InterPro" id="IPR015860">
    <property type="entry name" value="ABC_transpr_TagH-like"/>
</dbReference>
<dbReference type="InterPro" id="IPR029439">
    <property type="entry name" value="Wzt_C"/>
</dbReference>
<dbReference type="AlphaFoldDB" id="A0A4R1KFZ5"/>
<dbReference type="CDD" id="cd10147">
    <property type="entry name" value="Wzt_C-like"/>
    <property type="match status" value="1"/>
</dbReference>
<evidence type="ECO:0000313" key="6">
    <source>
        <dbReference type="EMBL" id="TCK62239.1"/>
    </source>
</evidence>
<dbReference type="PANTHER" id="PTHR46743:SF2">
    <property type="entry name" value="TEICHOIC ACIDS EXPORT ATP-BINDING PROTEIN TAGH"/>
    <property type="match status" value="1"/>
</dbReference>
<dbReference type="Gene3D" id="2.70.50.60">
    <property type="entry name" value="abc- transporter (atp binding component) like domain"/>
    <property type="match status" value="1"/>
</dbReference>
<dbReference type="GO" id="GO:0016020">
    <property type="term" value="C:membrane"/>
    <property type="evidence" value="ECO:0007669"/>
    <property type="project" value="InterPro"/>
</dbReference>
<protein>
    <submittedName>
        <fullName evidence="6">Lipopolysaccharide transport system ATP-binding protein</fullName>
    </submittedName>
</protein>
<dbReference type="Pfam" id="PF14524">
    <property type="entry name" value="Wzt_C"/>
    <property type="match status" value="1"/>
</dbReference>
<dbReference type="SMART" id="SM00382">
    <property type="entry name" value="AAA"/>
    <property type="match status" value="1"/>
</dbReference>
<reference evidence="6 7" key="1">
    <citation type="submission" date="2019-03" db="EMBL/GenBank/DDBJ databases">
        <title>Genomic Encyclopedia of Type Strains, Phase IV (KMG-IV): sequencing the most valuable type-strain genomes for metagenomic binning, comparative biology and taxonomic classification.</title>
        <authorList>
            <person name="Goeker M."/>
        </authorList>
    </citation>
    <scope>NUCLEOTIDE SEQUENCE [LARGE SCALE GENOMIC DNA]</scope>
    <source>
        <strain evidence="6 7">DSM 24984</strain>
    </source>
</reference>
<evidence type="ECO:0000256" key="2">
    <source>
        <dbReference type="ARBA" id="ARBA00022448"/>
    </source>
</evidence>
<dbReference type="Gene3D" id="3.40.50.300">
    <property type="entry name" value="P-loop containing nucleotide triphosphate hydrolases"/>
    <property type="match status" value="1"/>
</dbReference>
<keyword evidence="4 6" id="KW-0067">ATP-binding</keyword>
<dbReference type="RefSeq" id="WP_132872146.1">
    <property type="nucleotide sequence ID" value="NZ_SMGG01000003.1"/>
</dbReference>
<organism evidence="6 7">
    <name type="scientific">Seleniivibrio woodruffii</name>
    <dbReference type="NCBI Taxonomy" id="1078050"/>
    <lineage>
        <taxon>Bacteria</taxon>
        <taxon>Pseudomonadati</taxon>
        <taxon>Deferribacterota</taxon>
        <taxon>Deferribacteres</taxon>
        <taxon>Deferribacterales</taxon>
        <taxon>Geovibrionaceae</taxon>
        <taxon>Seleniivibrio</taxon>
    </lineage>
</organism>
<sequence>MKVLSVSGIGKTYRTYGSELRRIASWFGIGSGGFRESRVLEEVSFSMEPGEAVGIAGHNGAGKSTLLKIIAGMTRPSEGRIELKGTVSAIIELGLGFNPEFTGRQNAAHYLGMTGFQPDEIRRAIPFIEEFSELGGYFEMPLRVYSSGMQVRLAFAAATAFRPDVLIVDEALAVGDAYFQHKSFGRIKEFRDSGTAVLLVSHDRQALQSVCGRVILLDGGKQVMDGSPADVLDYYNGLMAVRGAAAVSQTAVTGGRMQTVSGTGEAKTESVGLFDADGNRVTVLKVGQAVELRAEVAVYAHVGTLNFGYMLKDRLGQTVYGTNTWFTGQAFSAEAGDRYIFTVRFSADMGVGSYSVTTTLTDGLSHLDHNCEWRDFALMFEVVNTDKTHFEGHSHIPSVIEIEKR</sequence>
<evidence type="ECO:0000313" key="7">
    <source>
        <dbReference type="Proteomes" id="UP000294614"/>
    </source>
</evidence>
<dbReference type="PROSITE" id="PS50893">
    <property type="entry name" value="ABC_TRANSPORTER_2"/>
    <property type="match status" value="1"/>
</dbReference>
<gene>
    <name evidence="6" type="ORF">C8D98_0760</name>
</gene>
<feature type="domain" description="ABC transporter" evidence="5">
    <location>
        <begin position="20"/>
        <end position="244"/>
    </location>
</feature>
<dbReference type="InterPro" id="IPR050683">
    <property type="entry name" value="Bact_Polysacc_Export_ATP-bd"/>
</dbReference>
<accession>A0A4R1KFZ5</accession>
<dbReference type="InterPro" id="IPR003593">
    <property type="entry name" value="AAA+_ATPase"/>
</dbReference>
<dbReference type="InterPro" id="IPR017871">
    <property type="entry name" value="ABC_transporter-like_CS"/>
</dbReference>
<dbReference type="PROSITE" id="PS00211">
    <property type="entry name" value="ABC_TRANSPORTER_1"/>
    <property type="match status" value="1"/>
</dbReference>
<dbReference type="SUPFAM" id="SSF52540">
    <property type="entry name" value="P-loop containing nucleoside triphosphate hydrolases"/>
    <property type="match status" value="1"/>
</dbReference>
<proteinExistence type="inferred from homology"/>
<dbReference type="PANTHER" id="PTHR46743">
    <property type="entry name" value="TEICHOIC ACIDS EXPORT ATP-BINDING PROTEIN TAGH"/>
    <property type="match status" value="1"/>
</dbReference>
<dbReference type="Pfam" id="PF00005">
    <property type="entry name" value="ABC_tran"/>
    <property type="match status" value="1"/>
</dbReference>
<dbReference type="CDD" id="cd03220">
    <property type="entry name" value="ABC_KpsT_Wzt"/>
    <property type="match status" value="1"/>
</dbReference>
<keyword evidence="3" id="KW-0547">Nucleotide-binding</keyword>
<evidence type="ECO:0000256" key="4">
    <source>
        <dbReference type="ARBA" id="ARBA00022840"/>
    </source>
</evidence>
<dbReference type="InterPro" id="IPR027417">
    <property type="entry name" value="P-loop_NTPase"/>
</dbReference>
<comment type="caution">
    <text evidence="6">The sequence shown here is derived from an EMBL/GenBank/DDBJ whole genome shotgun (WGS) entry which is preliminary data.</text>
</comment>
<dbReference type="InterPro" id="IPR003439">
    <property type="entry name" value="ABC_transporter-like_ATP-bd"/>
</dbReference>
<evidence type="ECO:0000259" key="5">
    <source>
        <dbReference type="PROSITE" id="PS50893"/>
    </source>
</evidence>
<evidence type="ECO:0000256" key="1">
    <source>
        <dbReference type="ARBA" id="ARBA00005417"/>
    </source>
</evidence>
<dbReference type="OrthoDB" id="9778870at2"/>
<keyword evidence="2" id="KW-0813">Transport</keyword>
<dbReference type="GO" id="GO:0016887">
    <property type="term" value="F:ATP hydrolysis activity"/>
    <property type="evidence" value="ECO:0007669"/>
    <property type="project" value="InterPro"/>
</dbReference>
<dbReference type="Proteomes" id="UP000294614">
    <property type="component" value="Unassembled WGS sequence"/>
</dbReference>
<dbReference type="GO" id="GO:0140359">
    <property type="term" value="F:ABC-type transporter activity"/>
    <property type="evidence" value="ECO:0007669"/>
    <property type="project" value="InterPro"/>
</dbReference>
<dbReference type="GO" id="GO:0005524">
    <property type="term" value="F:ATP binding"/>
    <property type="evidence" value="ECO:0007669"/>
    <property type="project" value="UniProtKB-KW"/>
</dbReference>
<dbReference type="EMBL" id="SMGG01000003">
    <property type="protein sequence ID" value="TCK62239.1"/>
    <property type="molecule type" value="Genomic_DNA"/>
</dbReference>
<evidence type="ECO:0000256" key="3">
    <source>
        <dbReference type="ARBA" id="ARBA00022741"/>
    </source>
</evidence>
<comment type="similarity">
    <text evidence="1">Belongs to the ABC transporter superfamily.</text>
</comment>